<dbReference type="PIRSF" id="PIRSF001430">
    <property type="entry name" value="tRNA_psdUrid_synth"/>
    <property type="match status" value="1"/>
</dbReference>
<dbReference type="HAMAP" id="MF_00171">
    <property type="entry name" value="TruA"/>
    <property type="match status" value="1"/>
</dbReference>
<dbReference type="Pfam" id="PF01416">
    <property type="entry name" value="PseudoU_synth_1"/>
    <property type="match status" value="2"/>
</dbReference>
<dbReference type="GO" id="GO:0160147">
    <property type="term" value="F:tRNA pseudouridine(38-40) synthase activity"/>
    <property type="evidence" value="ECO:0007669"/>
    <property type="project" value="UniProtKB-EC"/>
</dbReference>
<feature type="domain" description="Pseudouridine synthase I TruA alpha/beta" evidence="8">
    <location>
        <begin position="8"/>
        <end position="102"/>
    </location>
</feature>
<name>A0A143WQS2_9ENTR</name>
<dbReference type="InterPro" id="IPR020094">
    <property type="entry name" value="TruA/RsuA/RluB/E/F_N"/>
</dbReference>
<sequence>MKLVLGIEYNGSAYYGWQRQKEVPSVQACLERALSKVANELITVYCAGRTDTGVHAIGQVVHFDTQAFRSEAAWTFGVNANLPNDIAVRWVKQVDDDFHARFSAISRRYRYVIYNYHLRPALLTYRITCYSHPLDVTSMARAGQFLLGENDFTSFCTKDCQSRTSWRHVHHLYVIRHGQYIIFDIKANAFLHHMVRNIVGSLLEVGCGNRSESWIYELLTSRDPTKAGATSKAEGLYLIEVTYPSHFLLPKSTSGSLLMI</sequence>
<keyword evidence="10" id="KW-1185">Reference proteome</keyword>
<feature type="active site" description="Nucleophile" evidence="4 5">
    <location>
        <position position="51"/>
    </location>
</feature>
<evidence type="ECO:0000256" key="6">
    <source>
        <dbReference type="PIRSR" id="PIRSR001430-2"/>
    </source>
</evidence>
<dbReference type="FunFam" id="3.30.70.580:FF:000001">
    <property type="entry name" value="tRNA pseudouridine synthase A"/>
    <property type="match status" value="1"/>
</dbReference>
<evidence type="ECO:0000259" key="8">
    <source>
        <dbReference type="Pfam" id="PF01416"/>
    </source>
</evidence>
<dbReference type="GO" id="GO:0003723">
    <property type="term" value="F:RNA binding"/>
    <property type="evidence" value="ECO:0007669"/>
    <property type="project" value="InterPro"/>
</dbReference>
<evidence type="ECO:0000256" key="7">
    <source>
        <dbReference type="RuleBase" id="RU003792"/>
    </source>
</evidence>
<dbReference type="EC" id="5.4.99.12" evidence="4"/>
<dbReference type="InterPro" id="IPR001406">
    <property type="entry name" value="PsdUridine_synth_TruA"/>
</dbReference>
<accession>A0A143WQS2</accession>
<organism evidence="9 10">
    <name type="scientific">Candidatus Mikella endobia</name>
    <dbReference type="NCBI Taxonomy" id="1778264"/>
    <lineage>
        <taxon>Bacteria</taxon>
        <taxon>Pseudomonadati</taxon>
        <taxon>Pseudomonadota</taxon>
        <taxon>Gammaproteobacteria</taxon>
        <taxon>Enterobacterales</taxon>
        <taxon>Enterobacteriaceae</taxon>
        <taxon>Candidatus Mikella</taxon>
    </lineage>
</organism>
<evidence type="ECO:0000313" key="10">
    <source>
        <dbReference type="Proteomes" id="UP000095697"/>
    </source>
</evidence>
<dbReference type="SUPFAM" id="SSF55120">
    <property type="entry name" value="Pseudouridine synthase"/>
    <property type="match status" value="1"/>
</dbReference>
<dbReference type="Gene3D" id="3.30.70.660">
    <property type="entry name" value="Pseudouridine synthase I, catalytic domain, C-terminal subdomain"/>
    <property type="match status" value="1"/>
</dbReference>
<dbReference type="AlphaFoldDB" id="A0A143WQS2"/>
<dbReference type="OrthoDB" id="9811823at2"/>
<dbReference type="Gene3D" id="3.30.70.580">
    <property type="entry name" value="Pseudouridine synthase I, catalytic domain, N-terminal subdomain"/>
    <property type="match status" value="1"/>
</dbReference>
<dbReference type="CDD" id="cd02570">
    <property type="entry name" value="PseudoU_synth_EcTruA"/>
    <property type="match status" value="1"/>
</dbReference>
<protein>
    <recommendedName>
        <fullName evidence="4">tRNA pseudouridine synthase A</fullName>
        <ecNumber evidence="4">5.4.99.12</ecNumber>
    </recommendedName>
    <alternativeName>
        <fullName evidence="4">tRNA pseudouridine(38-40) synthase</fullName>
    </alternativeName>
    <alternativeName>
        <fullName evidence="4">tRNA pseudouridylate synthase I</fullName>
    </alternativeName>
    <alternativeName>
        <fullName evidence="4">tRNA-uridine isomerase I</fullName>
    </alternativeName>
</protein>
<evidence type="ECO:0000256" key="3">
    <source>
        <dbReference type="ARBA" id="ARBA00023235"/>
    </source>
</evidence>
<reference evidence="10" key="1">
    <citation type="submission" date="2016-01" db="EMBL/GenBank/DDBJ databases">
        <authorList>
            <person name="Husnik F."/>
        </authorList>
    </citation>
    <scope>NUCLEOTIDE SEQUENCE [LARGE SCALE GENOMIC DNA]</scope>
</reference>
<dbReference type="KEGG" id="cmik:PMARG_ME00315"/>
<proteinExistence type="inferred from homology"/>
<evidence type="ECO:0000256" key="1">
    <source>
        <dbReference type="ARBA" id="ARBA00009375"/>
    </source>
</evidence>
<dbReference type="InterPro" id="IPR020103">
    <property type="entry name" value="PsdUridine_synth_cat_dom_sf"/>
</dbReference>
<dbReference type="PANTHER" id="PTHR11142:SF0">
    <property type="entry name" value="TRNA PSEUDOURIDINE SYNTHASE-LIKE 1"/>
    <property type="match status" value="1"/>
</dbReference>
<dbReference type="InterPro" id="IPR020095">
    <property type="entry name" value="PsdUridine_synth_TruA_C"/>
</dbReference>
<evidence type="ECO:0000256" key="4">
    <source>
        <dbReference type="HAMAP-Rule" id="MF_00171"/>
    </source>
</evidence>
<dbReference type="Proteomes" id="UP000095697">
    <property type="component" value="Chromosome I"/>
</dbReference>
<keyword evidence="2 4" id="KW-0819">tRNA processing</keyword>
<gene>
    <name evidence="4 9" type="primary">truA</name>
    <name evidence="9" type="ORF">PMARG_ME00315</name>
</gene>
<dbReference type="NCBIfam" id="TIGR00071">
    <property type="entry name" value="hisT_truA"/>
    <property type="match status" value="1"/>
</dbReference>
<feature type="binding site" evidence="4 6">
    <location>
        <position position="109"/>
    </location>
    <ligand>
        <name>substrate</name>
    </ligand>
</feature>
<dbReference type="STRING" id="1778264.PMARG_ME00315"/>
<comment type="caution">
    <text evidence="4">Lacks conserved residue(s) required for the propagation of feature annotation.</text>
</comment>
<evidence type="ECO:0000256" key="2">
    <source>
        <dbReference type="ARBA" id="ARBA00022694"/>
    </source>
</evidence>
<dbReference type="RefSeq" id="WP_067569610.1">
    <property type="nucleotide sequence ID" value="NZ_LN999831.1"/>
</dbReference>
<evidence type="ECO:0000256" key="5">
    <source>
        <dbReference type="PIRSR" id="PIRSR001430-1"/>
    </source>
</evidence>
<comment type="catalytic activity">
    <reaction evidence="4 7">
        <text>uridine(38/39/40) in tRNA = pseudouridine(38/39/40) in tRNA</text>
        <dbReference type="Rhea" id="RHEA:22376"/>
        <dbReference type="Rhea" id="RHEA-COMP:10085"/>
        <dbReference type="Rhea" id="RHEA-COMP:10087"/>
        <dbReference type="ChEBI" id="CHEBI:65314"/>
        <dbReference type="ChEBI" id="CHEBI:65315"/>
        <dbReference type="EC" id="5.4.99.12"/>
    </reaction>
</comment>
<dbReference type="InterPro" id="IPR020097">
    <property type="entry name" value="PsdUridine_synth_TruA_a/b_dom"/>
</dbReference>
<dbReference type="PATRIC" id="fig|1778264.3.peg.281"/>
<dbReference type="EMBL" id="LN999831">
    <property type="protein sequence ID" value="CUX96078.1"/>
    <property type="molecule type" value="Genomic_DNA"/>
</dbReference>
<feature type="domain" description="Pseudouridine synthase I TruA alpha/beta" evidence="8">
    <location>
        <begin position="144"/>
        <end position="244"/>
    </location>
</feature>
<keyword evidence="3 4" id="KW-0413">Isomerase</keyword>
<comment type="similarity">
    <text evidence="1 4 7">Belongs to the tRNA pseudouridine synthase TruA family.</text>
</comment>
<comment type="function">
    <text evidence="4">Formation of pseudouridine at positions 38, 39 and 40 in the anticodon stem and loop of transfer RNAs.</text>
</comment>
<dbReference type="GO" id="GO:0031119">
    <property type="term" value="P:tRNA pseudouridine synthesis"/>
    <property type="evidence" value="ECO:0007669"/>
    <property type="project" value="UniProtKB-UniRule"/>
</dbReference>
<evidence type="ECO:0000313" key="9">
    <source>
        <dbReference type="EMBL" id="CUX96078.1"/>
    </source>
</evidence>
<dbReference type="PANTHER" id="PTHR11142">
    <property type="entry name" value="PSEUDOURIDYLATE SYNTHASE"/>
    <property type="match status" value="1"/>
</dbReference>
<comment type="subunit">
    <text evidence="4">Homodimer.</text>
</comment>